<proteinExistence type="predicted"/>
<organism evidence="1">
    <name type="scientific">Arundo donax</name>
    <name type="common">Giant reed</name>
    <name type="synonym">Donax arundinaceus</name>
    <dbReference type="NCBI Taxonomy" id="35708"/>
    <lineage>
        <taxon>Eukaryota</taxon>
        <taxon>Viridiplantae</taxon>
        <taxon>Streptophyta</taxon>
        <taxon>Embryophyta</taxon>
        <taxon>Tracheophyta</taxon>
        <taxon>Spermatophyta</taxon>
        <taxon>Magnoliopsida</taxon>
        <taxon>Liliopsida</taxon>
        <taxon>Poales</taxon>
        <taxon>Poaceae</taxon>
        <taxon>PACMAD clade</taxon>
        <taxon>Arundinoideae</taxon>
        <taxon>Arundineae</taxon>
        <taxon>Arundo</taxon>
    </lineage>
</organism>
<reference evidence="1" key="2">
    <citation type="journal article" date="2015" name="Data Brief">
        <title>Shoot transcriptome of the giant reed, Arundo donax.</title>
        <authorList>
            <person name="Barrero R.A."/>
            <person name="Guerrero F.D."/>
            <person name="Moolhuijzen P."/>
            <person name="Goolsby J.A."/>
            <person name="Tidwell J."/>
            <person name="Bellgard S.E."/>
            <person name="Bellgard M.I."/>
        </authorList>
    </citation>
    <scope>NUCLEOTIDE SEQUENCE</scope>
    <source>
        <tissue evidence="1">Shoot tissue taken approximately 20 cm above the soil surface</tissue>
    </source>
</reference>
<sequence length="118" mass="12550">MYPNVGGFFFSCIQMGLYFWYRKPRNVNAVLPTTTDGAAATVVAVKEGQVIELPAHTVAILSVSPIPVLGVHKIEVVEQAAAEGGKDQQHNKAAAETCRMAATADGNKPEVIEIVADV</sequence>
<protein>
    <submittedName>
        <fullName evidence="1">Uncharacterized protein</fullName>
    </submittedName>
</protein>
<evidence type="ECO:0000313" key="1">
    <source>
        <dbReference type="EMBL" id="JAE21393.1"/>
    </source>
</evidence>
<name>A0A0A9GL26_ARUDO</name>
<dbReference type="EMBL" id="GBRH01176503">
    <property type="protein sequence ID" value="JAE21393.1"/>
    <property type="molecule type" value="Transcribed_RNA"/>
</dbReference>
<reference evidence="1" key="1">
    <citation type="submission" date="2014-09" db="EMBL/GenBank/DDBJ databases">
        <authorList>
            <person name="Magalhaes I.L.F."/>
            <person name="Oliveira U."/>
            <person name="Santos F.R."/>
            <person name="Vidigal T.H.D.A."/>
            <person name="Brescovit A.D."/>
            <person name="Santos A.J."/>
        </authorList>
    </citation>
    <scope>NUCLEOTIDE SEQUENCE</scope>
    <source>
        <tissue evidence="1">Shoot tissue taken approximately 20 cm above the soil surface</tissue>
    </source>
</reference>
<dbReference type="AlphaFoldDB" id="A0A0A9GL26"/>
<accession>A0A0A9GL26</accession>